<comment type="caution">
    <text evidence="3">The sequence shown here is derived from an EMBL/GenBank/DDBJ whole genome shotgun (WGS) entry which is preliminary data.</text>
</comment>
<evidence type="ECO:0000313" key="4">
    <source>
        <dbReference type="Proteomes" id="UP000321523"/>
    </source>
</evidence>
<keyword evidence="3" id="KW-0808">Transferase</keyword>
<dbReference type="Gene3D" id="3.90.550.10">
    <property type="entry name" value="Spore Coat Polysaccharide Biosynthesis Protein SpsA, Chain A"/>
    <property type="match status" value="1"/>
</dbReference>
<feature type="domain" description="Glycosyltransferase 2-like" evidence="2">
    <location>
        <begin position="5"/>
        <end position="138"/>
    </location>
</feature>
<dbReference type="PANTHER" id="PTHR43630">
    <property type="entry name" value="POLY-BETA-1,6-N-ACETYL-D-GLUCOSAMINE SYNTHASE"/>
    <property type="match status" value="1"/>
</dbReference>
<dbReference type="PANTHER" id="PTHR43630:SF2">
    <property type="entry name" value="GLYCOSYLTRANSFERASE"/>
    <property type="match status" value="1"/>
</dbReference>
<organism evidence="3 4">
    <name type="scientific">Skermanella aerolata</name>
    <dbReference type="NCBI Taxonomy" id="393310"/>
    <lineage>
        <taxon>Bacteria</taxon>
        <taxon>Pseudomonadati</taxon>
        <taxon>Pseudomonadota</taxon>
        <taxon>Alphaproteobacteria</taxon>
        <taxon>Rhodospirillales</taxon>
        <taxon>Azospirillaceae</taxon>
        <taxon>Skermanella</taxon>
    </lineage>
</organism>
<reference evidence="3 4" key="1">
    <citation type="submission" date="2019-07" db="EMBL/GenBank/DDBJ databases">
        <title>Whole genome shotgun sequence of Skermanella aerolata NBRC 106429.</title>
        <authorList>
            <person name="Hosoyama A."/>
            <person name="Uohara A."/>
            <person name="Ohji S."/>
            <person name="Ichikawa N."/>
        </authorList>
    </citation>
    <scope>NUCLEOTIDE SEQUENCE [LARGE SCALE GENOMIC DNA]</scope>
    <source>
        <strain evidence="3 4">NBRC 106429</strain>
    </source>
</reference>
<comment type="similarity">
    <text evidence="1">Belongs to the glycosyltransferase 2 family. WaaE/KdtX subfamily.</text>
</comment>
<sequence>MIPVSAIVMTRNEAANIACCLQTLQRFDQVFVVDSASTDGTREIAAKFGATVVPFQWNGCYPKKKQWCLDNLPLRHPWVLYCDADERITSELADEIALAISGEPVVAGYFIRGQPVFGGVRHRHGAWNRKLALIDRRRASFPSYPDLDIDTMWEVEGHYQPVLQGQAGLLRHAMIHDEAVSLHSWFDRHNRYSDWEAALLADGRHEQLSRRETGMRRLLKAIFAKLPGRPIAAFLHSYLLRLGLLDGVPGFDRAVARAFYYWQIDVKLRVHRRGPSR</sequence>
<dbReference type="Proteomes" id="UP000321523">
    <property type="component" value="Unassembled WGS sequence"/>
</dbReference>
<dbReference type="GO" id="GO:0016740">
    <property type="term" value="F:transferase activity"/>
    <property type="evidence" value="ECO:0007669"/>
    <property type="project" value="UniProtKB-KW"/>
</dbReference>
<dbReference type="InterPro" id="IPR001173">
    <property type="entry name" value="Glyco_trans_2-like"/>
</dbReference>
<accession>A0A512DXE1</accession>
<dbReference type="OrthoDB" id="9815923at2"/>
<dbReference type="EMBL" id="BJYZ01000026">
    <property type="protein sequence ID" value="GEO41129.1"/>
    <property type="molecule type" value="Genomic_DNA"/>
</dbReference>
<protein>
    <submittedName>
        <fullName evidence="3">Glycosyl transferase</fullName>
    </submittedName>
</protein>
<evidence type="ECO:0000259" key="2">
    <source>
        <dbReference type="Pfam" id="PF00535"/>
    </source>
</evidence>
<dbReference type="Pfam" id="PF00535">
    <property type="entry name" value="Glycos_transf_2"/>
    <property type="match status" value="1"/>
</dbReference>
<evidence type="ECO:0000256" key="1">
    <source>
        <dbReference type="ARBA" id="ARBA00038494"/>
    </source>
</evidence>
<dbReference type="AlphaFoldDB" id="A0A512DXE1"/>
<dbReference type="SUPFAM" id="SSF53448">
    <property type="entry name" value="Nucleotide-diphospho-sugar transferases"/>
    <property type="match status" value="1"/>
</dbReference>
<keyword evidence="4" id="KW-1185">Reference proteome</keyword>
<evidence type="ECO:0000313" key="3">
    <source>
        <dbReference type="EMBL" id="GEO41129.1"/>
    </source>
</evidence>
<gene>
    <name evidence="3" type="ORF">SAE02_52770</name>
</gene>
<proteinExistence type="inferred from homology"/>
<dbReference type="InterPro" id="IPR029044">
    <property type="entry name" value="Nucleotide-diphossugar_trans"/>
</dbReference>
<name>A0A512DXE1_9PROT</name>
<dbReference type="CDD" id="cd02511">
    <property type="entry name" value="Beta4Glucosyltransferase"/>
    <property type="match status" value="1"/>
</dbReference>
<dbReference type="RefSeq" id="WP_044436316.1">
    <property type="nucleotide sequence ID" value="NZ_BJYZ01000026.1"/>
</dbReference>